<evidence type="ECO:0000256" key="7">
    <source>
        <dbReference type="ARBA" id="ARBA00023136"/>
    </source>
</evidence>
<evidence type="ECO:0000256" key="2">
    <source>
        <dbReference type="ARBA" id="ARBA00010735"/>
    </source>
</evidence>
<keyword evidence="7 8" id="KW-0472">Membrane</keyword>
<keyword evidence="6 8" id="KW-1133">Transmembrane helix</keyword>
<keyword evidence="4" id="KW-1003">Cell membrane</keyword>
<feature type="transmembrane region" description="Helical" evidence="8">
    <location>
        <begin position="202"/>
        <end position="223"/>
    </location>
</feature>
<dbReference type="GO" id="GO:0005886">
    <property type="term" value="C:plasma membrane"/>
    <property type="evidence" value="ECO:0007669"/>
    <property type="project" value="UniProtKB-SubCell"/>
</dbReference>
<comment type="subcellular location">
    <subcellularLocation>
        <location evidence="1">Cell membrane</location>
        <topology evidence="1">Multi-pass membrane protein</topology>
    </subcellularLocation>
</comment>
<evidence type="ECO:0000313" key="9">
    <source>
        <dbReference type="EMBL" id="SHK27991.1"/>
    </source>
</evidence>
<evidence type="ECO:0000256" key="5">
    <source>
        <dbReference type="ARBA" id="ARBA00022692"/>
    </source>
</evidence>
<protein>
    <submittedName>
        <fullName evidence="9">Predicted branched-chain amino acid permease (Azaleucine resistance)</fullName>
    </submittedName>
</protein>
<evidence type="ECO:0000256" key="6">
    <source>
        <dbReference type="ARBA" id="ARBA00022989"/>
    </source>
</evidence>
<dbReference type="InterPro" id="IPR011606">
    <property type="entry name" value="Brnchd-chn_aa_trnsp_permease"/>
</dbReference>
<keyword evidence="3" id="KW-0813">Transport</keyword>
<reference evidence="10" key="1">
    <citation type="submission" date="2016-11" db="EMBL/GenBank/DDBJ databases">
        <authorList>
            <person name="Varghese N."/>
            <person name="Submissions S."/>
        </authorList>
    </citation>
    <scope>NUCLEOTIDE SEQUENCE [LARGE SCALE GENOMIC DNA]</scope>
    <source>
        <strain evidence="10">UWOS</strain>
    </source>
</reference>
<feature type="transmembrane region" description="Helical" evidence="8">
    <location>
        <begin position="122"/>
        <end position="145"/>
    </location>
</feature>
<accession>A0A1M6R690</accession>
<feature type="transmembrane region" description="Helical" evidence="8">
    <location>
        <begin position="52"/>
        <end position="75"/>
    </location>
</feature>
<dbReference type="RefSeq" id="WP_073302471.1">
    <property type="nucleotide sequence ID" value="NZ_FRAW01000003.1"/>
</dbReference>
<dbReference type="EMBL" id="FRAW01000003">
    <property type="protein sequence ID" value="SHK27991.1"/>
    <property type="molecule type" value="Genomic_DNA"/>
</dbReference>
<proteinExistence type="inferred from homology"/>
<name>A0A1M6R690_9BACT</name>
<dbReference type="Proteomes" id="UP000184275">
    <property type="component" value="Unassembled WGS sequence"/>
</dbReference>
<evidence type="ECO:0000256" key="3">
    <source>
        <dbReference type="ARBA" id="ARBA00022448"/>
    </source>
</evidence>
<dbReference type="AlphaFoldDB" id="A0A1M6R690"/>
<organism evidence="9 10">
    <name type="scientific">Fibrobacter intestinalis</name>
    <dbReference type="NCBI Taxonomy" id="28122"/>
    <lineage>
        <taxon>Bacteria</taxon>
        <taxon>Pseudomonadati</taxon>
        <taxon>Fibrobacterota</taxon>
        <taxon>Fibrobacteria</taxon>
        <taxon>Fibrobacterales</taxon>
        <taxon>Fibrobacteraceae</taxon>
        <taxon>Fibrobacter</taxon>
    </lineage>
</organism>
<keyword evidence="5 8" id="KW-0812">Transmembrane</keyword>
<evidence type="ECO:0000256" key="1">
    <source>
        <dbReference type="ARBA" id="ARBA00004651"/>
    </source>
</evidence>
<sequence>MKFSKGFIDGLPIGIGYFAVSFSFGIAGSKFLPWDFVTLISMTNLTSAGQFAGIQIMQAAGTFIEMAIATFFINLRYSLMAISLSQKVSPSFKTPQRLLLSVGITDEIYALAMSQKEAVTPLYFLGLTALPYIGWSLGTFCGAIAGQVLPAILTNALGVALYGMFIAIVIPQMKLHKPTCVAVAIAIALSLAFRYIPILQGVSAGFSIILCALIASLFCARFFPVKQGNLP</sequence>
<feature type="transmembrane region" description="Helical" evidence="8">
    <location>
        <begin position="178"/>
        <end position="196"/>
    </location>
</feature>
<feature type="transmembrane region" description="Helical" evidence="8">
    <location>
        <begin position="12"/>
        <end position="32"/>
    </location>
</feature>
<feature type="transmembrane region" description="Helical" evidence="8">
    <location>
        <begin position="151"/>
        <end position="171"/>
    </location>
</feature>
<evidence type="ECO:0000256" key="8">
    <source>
        <dbReference type="SAM" id="Phobius"/>
    </source>
</evidence>
<dbReference type="GO" id="GO:1903785">
    <property type="term" value="P:L-valine transmembrane transport"/>
    <property type="evidence" value="ECO:0007669"/>
    <property type="project" value="TreeGrafter"/>
</dbReference>
<keyword evidence="10" id="KW-1185">Reference proteome</keyword>
<evidence type="ECO:0000256" key="4">
    <source>
        <dbReference type="ARBA" id="ARBA00022475"/>
    </source>
</evidence>
<dbReference type="PANTHER" id="PTHR34979">
    <property type="entry name" value="INNER MEMBRANE PROTEIN YGAZ"/>
    <property type="match status" value="1"/>
</dbReference>
<comment type="similarity">
    <text evidence="2">Belongs to the AzlC family.</text>
</comment>
<evidence type="ECO:0000313" key="10">
    <source>
        <dbReference type="Proteomes" id="UP000184275"/>
    </source>
</evidence>
<dbReference type="PANTHER" id="PTHR34979:SF1">
    <property type="entry name" value="INNER MEMBRANE PROTEIN YGAZ"/>
    <property type="match status" value="1"/>
</dbReference>
<dbReference type="Pfam" id="PF03591">
    <property type="entry name" value="AzlC"/>
    <property type="match status" value="1"/>
</dbReference>
<gene>
    <name evidence="9" type="ORF">SAMN05720469_103125</name>
</gene>